<keyword evidence="5" id="KW-0547">Nucleotide-binding</keyword>
<evidence type="ECO:0000256" key="5">
    <source>
        <dbReference type="ARBA" id="ARBA00022741"/>
    </source>
</evidence>
<feature type="transmembrane region" description="Helical" evidence="9">
    <location>
        <begin position="20"/>
        <end position="45"/>
    </location>
</feature>
<proteinExistence type="predicted"/>
<dbReference type="Proteomes" id="UP000316921">
    <property type="component" value="Chromosome"/>
</dbReference>
<accession>A0A518BR96</accession>
<evidence type="ECO:0000259" key="11">
    <source>
        <dbReference type="PROSITE" id="PS50929"/>
    </source>
</evidence>
<dbReference type="GO" id="GO:0005524">
    <property type="term" value="F:ATP binding"/>
    <property type="evidence" value="ECO:0007669"/>
    <property type="project" value="UniProtKB-KW"/>
</dbReference>
<dbReference type="InterPro" id="IPR011527">
    <property type="entry name" value="ABC1_TM_dom"/>
</dbReference>
<evidence type="ECO:0000256" key="7">
    <source>
        <dbReference type="ARBA" id="ARBA00022989"/>
    </source>
</evidence>
<name>A0A518BR96_9BACT</name>
<evidence type="ECO:0000256" key="3">
    <source>
        <dbReference type="ARBA" id="ARBA00022475"/>
    </source>
</evidence>
<feature type="transmembrane region" description="Helical" evidence="9">
    <location>
        <begin position="291"/>
        <end position="315"/>
    </location>
</feature>
<dbReference type="PANTHER" id="PTHR43394:SF1">
    <property type="entry name" value="ATP-BINDING CASSETTE SUB-FAMILY B MEMBER 10, MITOCHONDRIAL"/>
    <property type="match status" value="1"/>
</dbReference>
<dbReference type="PROSITE" id="PS50893">
    <property type="entry name" value="ABC_TRANSPORTER_2"/>
    <property type="match status" value="1"/>
</dbReference>
<feature type="transmembrane region" description="Helical" evidence="9">
    <location>
        <begin position="149"/>
        <end position="168"/>
    </location>
</feature>
<dbReference type="InterPro" id="IPR003593">
    <property type="entry name" value="AAA+_ATPase"/>
</dbReference>
<dbReference type="SUPFAM" id="SSF90123">
    <property type="entry name" value="ABC transporter transmembrane region"/>
    <property type="match status" value="1"/>
</dbReference>
<evidence type="ECO:0000256" key="1">
    <source>
        <dbReference type="ARBA" id="ARBA00004651"/>
    </source>
</evidence>
<dbReference type="Pfam" id="PF00664">
    <property type="entry name" value="ABC_membrane"/>
    <property type="match status" value="1"/>
</dbReference>
<keyword evidence="13" id="KW-1185">Reference proteome</keyword>
<dbReference type="InterPro" id="IPR027417">
    <property type="entry name" value="P-loop_NTPase"/>
</dbReference>
<dbReference type="InterPro" id="IPR003439">
    <property type="entry name" value="ABC_transporter-like_ATP-bd"/>
</dbReference>
<feature type="transmembrane region" description="Helical" evidence="9">
    <location>
        <begin position="258"/>
        <end position="276"/>
    </location>
</feature>
<dbReference type="SUPFAM" id="SSF52540">
    <property type="entry name" value="P-loop containing nucleoside triphosphate hydrolases"/>
    <property type="match status" value="1"/>
</dbReference>
<dbReference type="EMBL" id="CP036287">
    <property type="protein sequence ID" value="QDU69503.1"/>
    <property type="molecule type" value="Genomic_DNA"/>
</dbReference>
<feature type="transmembrane region" description="Helical" evidence="9">
    <location>
        <begin position="174"/>
        <end position="193"/>
    </location>
</feature>
<dbReference type="Pfam" id="PF00005">
    <property type="entry name" value="ABC_tran"/>
    <property type="match status" value="1"/>
</dbReference>
<keyword evidence="3" id="KW-1003">Cell membrane</keyword>
<gene>
    <name evidence="12" type="primary">yheI</name>
    <name evidence="12" type="ORF">Pla133_46230</name>
</gene>
<dbReference type="GO" id="GO:0015421">
    <property type="term" value="F:ABC-type oligopeptide transporter activity"/>
    <property type="evidence" value="ECO:0007669"/>
    <property type="project" value="TreeGrafter"/>
</dbReference>
<feature type="domain" description="ABC transporter" evidence="10">
    <location>
        <begin position="353"/>
        <end position="606"/>
    </location>
</feature>
<dbReference type="GO" id="GO:0016887">
    <property type="term" value="F:ATP hydrolysis activity"/>
    <property type="evidence" value="ECO:0007669"/>
    <property type="project" value="InterPro"/>
</dbReference>
<evidence type="ECO:0000256" key="6">
    <source>
        <dbReference type="ARBA" id="ARBA00022840"/>
    </source>
</evidence>
<keyword evidence="8 9" id="KW-0472">Membrane</keyword>
<dbReference type="CDD" id="cd18541">
    <property type="entry name" value="ABC_6TM_TmrB_like"/>
    <property type="match status" value="1"/>
</dbReference>
<evidence type="ECO:0000256" key="8">
    <source>
        <dbReference type="ARBA" id="ARBA00023136"/>
    </source>
</evidence>
<keyword evidence="6 12" id="KW-0067">ATP-binding</keyword>
<dbReference type="FunFam" id="3.40.50.300:FF:000221">
    <property type="entry name" value="Multidrug ABC transporter ATP-binding protein"/>
    <property type="match status" value="1"/>
</dbReference>
<dbReference type="KEGG" id="pbap:Pla133_46230"/>
<dbReference type="PANTHER" id="PTHR43394">
    <property type="entry name" value="ATP-DEPENDENT PERMEASE MDL1, MITOCHONDRIAL"/>
    <property type="match status" value="1"/>
</dbReference>
<dbReference type="PROSITE" id="PS00211">
    <property type="entry name" value="ABC_TRANSPORTER_1"/>
    <property type="match status" value="1"/>
</dbReference>
<keyword evidence="12" id="KW-0378">Hydrolase</keyword>
<protein>
    <submittedName>
        <fullName evidence="12">Putative multidrug resistance ABC transporter ATP-binding/permease protein YheI</fullName>
        <ecNumber evidence="12">3.6.3.-</ecNumber>
    </submittedName>
</protein>
<dbReference type="AlphaFoldDB" id="A0A518BR96"/>
<dbReference type="PROSITE" id="PS50929">
    <property type="entry name" value="ABC_TM1F"/>
    <property type="match status" value="1"/>
</dbReference>
<reference evidence="12 13" key="1">
    <citation type="submission" date="2019-02" db="EMBL/GenBank/DDBJ databases">
        <title>Deep-cultivation of Planctomycetes and their phenomic and genomic characterization uncovers novel biology.</title>
        <authorList>
            <person name="Wiegand S."/>
            <person name="Jogler M."/>
            <person name="Boedeker C."/>
            <person name="Pinto D."/>
            <person name="Vollmers J."/>
            <person name="Rivas-Marin E."/>
            <person name="Kohn T."/>
            <person name="Peeters S.H."/>
            <person name="Heuer A."/>
            <person name="Rast P."/>
            <person name="Oberbeckmann S."/>
            <person name="Bunk B."/>
            <person name="Jeske O."/>
            <person name="Meyerdierks A."/>
            <person name="Storesund J.E."/>
            <person name="Kallscheuer N."/>
            <person name="Luecker S."/>
            <person name="Lage O.M."/>
            <person name="Pohl T."/>
            <person name="Merkel B.J."/>
            <person name="Hornburger P."/>
            <person name="Mueller R.-W."/>
            <person name="Bruemmer F."/>
            <person name="Labrenz M."/>
            <person name="Spormann A.M."/>
            <person name="Op den Camp H."/>
            <person name="Overmann J."/>
            <person name="Amann R."/>
            <person name="Jetten M.S.M."/>
            <person name="Mascher T."/>
            <person name="Medema M.H."/>
            <person name="Devos D.P."/>
            <person name="Kaster A.-K."/>
            <person name="Ovreas L."/>
            <person name="Rohde M."/>
            <person name="Galperin M.Y."/>
            <person name="Jogler C."/>
        </authorList>
    </citation>
    <scope>NUCLEOTIDE SEQUENCE [LARGE SCALE GENOMIC DNA]</scope>
    <source>
        <strain evidence="12 13">Pla133</strain>
    </source>
</reference>
<evidence type="ECO:0000256" key="9">
    <source>
        <dbReference type="SAM" id="Phobius"/>
    </source>
</evidence>
<feature type="transmembrane region" description="Helical" evidence="9">
    <location>
        <begin position="65"/>
        <end position="88"/>
    </location>
</feature>
<sequence>MGLHPLVHLLPYVRRYWRSYALGLGCLFAAMGLRLWIPTVLGGAIDELQGLARSLEGGAEDIDRAAFMGLVARAGLLIVAAALIGAVVRTGSRLTILGTCRRVVHDLREVLFAKLTNLAPSFYLRYTTGQLMSRSMNDIQYVQGLTGPVFMYIAETLILYIIGVSMMLGTDPVLTFWALLPFPFFIWRARVLARTIQEGSRAAQDALGVVSERVSESLGAQLVIKTLGLEPFDFGRFERHAREYRDLNLEVTKARTRLMPMMTALSGLTLGIALWLGPGRIAGGSLSTGEFVAFLFFLRYLAAPTATLGFVISSLQRGAAALGRIHEVQAAQETLVSPGADAPTPELSGALEIRGLTLVREGLASVAGAAQGRTDGGPADGTVRRTVLRDVSLKIEPGQTLGIVGHTGSGKTTLIQVMARLLEVEPGTLFYDGQDATTMDPAHLRAEIGWVPQEAFLFSATLRENLLLGKSDATEGEIAEAVGIAQLEKDMPQLPRGLETIVGERGVTLSGGQRQRAALARAVLARPRIMLLDDTLSAVDSATAEGILSGLEPIMAERTTVIVAHRLSTVAHADRIVVLDEGRIVESGTHDELVEQGGIYAELWRAQDEAPSEGQGRLGEVAR</sequence>
<keyword evidence="7 9" id="KW-1133">Transmembrane helix</keyword>
<dbReference type="GO" id="GO:0005886">
    <property type="term" value="C:plasma membrane"/>
    <property type="evidence" value="ECO:0007669"/>
    <property type="project" value="UniProtKB-SubCell"/>
</dbReference>
<dbReference type="InterPro" id="IPR039421">
    <property type="entry name" value="Type_1_exporter"/>
</dbReference>
<evidence type="ECO:0000256" key="2">
    <source>
        <dbReference type="ARBA" id="ARBA00022448"/>
    </source>
</evidence>
<dbReference type="InterPro" id="IPR017871">
    <property type="entry name" value="ABC_transporter-like_CS"/>
</dbReference>
<keyword evidence="4 9" id="KW-0812">Transmembrane</keyword>
<evidence type="ECO:0000256" key="4">
    <source>
        <dbReference type="ARBA" id="ARBA00022692"/>
    </source>
</evidence>
<dbReference type="EC" id="3.6.3.-" evidence="12"/>
<evidence type="ECO:0000313" key="13">
    <source>
        <dbReference type="Proteomes" id="UP000316921"/>
    </source>
</evidence>
<feature type="domain" description="ABC transmembrane type-1" evidence="11">
    <location>
        <begin position="21"/>
        <end position="317"/>
    </location>
</feature>
<evidence type="ECO:0000259" key="10">
    <source>
        <dbReference type="PROSITE" id="PS50893"/>
    </source>
</evidence>
<organism evidence="12 13">
    <name type="scientific">Engelhardtia mirabilis</name>
    <dbReference type="NCBI Taxonomy" id="2528011"/>
    <lineage>
        <taxon>Bacteria</taxon>
        <taxon>Pseudomonadati</taxon>
        <taxon>Planctomycetota</taxon>
        <taxon>Planctomycetia</taxon>
        <taxon>Planctomycetia incertae sedis</taxon>
        <taxon>Engelhardtia</taxon>
    </lineage>
</organism>
<dbReference type="Gene3D" id="1.20.1560.10">
    <property type="entry name" value="ABC transporter type 1, transmembrane domain"/>
    <property type="match status" value="1"/>
</dbReference>
<dbReference type="RefSeq" id="WP_145069447.1">
    <property type="nucleotide sequence ID" value="NZ_CP036287.1"/>
</dbReference>
<keyword evidence="2" id="KW-0813">Transport</keyword>
<dbReference type="InterPro" id="IPR036640">
    <property type="entry name" value="ABC1_TM_sf"/>
</dbReference>
<dbReference type="SMART" id="SM00382">
    <property type="entry name" value="AAA"/>
    <property type="match status" value="1"/>
</dbReference>
<evidence type="ECO:0000313" key="12">
    <source>
        <dbReference type="EMBL" id="QDU69503.1"/>
    </source>
</evidence>
<comment type="subcellular location">
    <subcellularLocation>
        <location evidence="1">Cell membrane</location>
        <topology evidence="1">Multi-pass membrane protein</topology>
    </subcellularLocation>
</comment>
<dbReference type="Gene3D" id="3.40.50.300">
    <property type="entry name" value="P-loop containing nucleotide triphosphate hydrolases"/>
    <property type="match status" value="1"/>
</dbReference>